<comment type="catalytic activity">
    <reaction evidence="1 18 19">
        <text>(6R)-NADHX = (6S)-NADHX</text>
        <dbReference type="Rhea" id="RHEA:32215"/>
        <dbReference type="ChEBI" id="CHEBI:64074"/>
        <dbReference type="ChEBI" id="CHEBI:64075"/>
        <dbReference type="EC" id="5.1.99.6"/>
    </reaction>
</comment>
<dbReference type="EMBL" id="SUPL01000006">
    <property type="protein sequence ID" value="TJY33875.1"/>
    <property type="molecule type" value="Genomic_DNA"/>
</dbReference>
<comment type="similarity">
    <text evidence="17">Belongs to the NnrD/CARKD family.</text>
</comment>
<dbReference type="EC" id="4.2.1.136" evidence="19"/>
<keyword evidence="5 18" id="KW-0479">Metal-binding</keyword>
<reference evidence="23 24" key="1">
    <citation type="submission" date="2019-04" db="EMBL/GenBank/DDBJ databases">
        <title>Lacinutrix sp. nov., isolated from marine water.</title>
        <authorList>
            <person name="Kim W."/>
        </authorList>
    </citation>
    <scope>NUCLEOTIDE SEQUENCE [LARGE SCALE GENOMIC DNA]</scope>
    <source>
        <strain evidence="23 24">CAU 1491</strain>
    </source>
</reference>
<dbReference type="NCBIfam" id="TIGR00197">
    <property type="entry name" value="yjeF_nterm"/>
    <property type="match status" value="1"/>
</dbReference>
<comment type="similarity">
    <text evidence="18">Belongs to the NnrE/AIBP family.</text>
</comment>
<keyword evidence="9 18" id="KW-0630">Potassium</keyword>
<keyword evidence="8 17" id="KW-0521">NADP</keyword>
<dbReference type="GO" id="GO:0052855">
    <property type="term" value="F:ADP-dependent NAD(P)H-hydrate dehydratase activity"/>
    <property type="evidence" value="ECO:0007669"/>
    <property type="project" value="UniProtKB-UniRule"/>
</dbReference>
<dbReference type="PROSITE" id="PS51383">
    <property type="entry name" value="YJEF_C_3"/>
    <property type="match status" value="1"/>
</dbReference>
<dbReference type="SUPFAM" id="SSF53613">
    <property type="entry name" value="Ribokinase-like"/>
    <property type="match status" value="1"/>
</dbReference>
<dbReference type="PIRSF" id="PIRSF017184">
    <property type="entry name" value="Nnr"/>
    <property type="match status" value="1"/>
</dbReference>
<name>A0A4U0EQA0_9FLAO</name>
<dbReference type="Gene3D" id="3.40.1190.20">
    <property type="match status" value="1"/>
</dbReference>
<feature type="domain" description="YjeF N-terminal" evidence="22">
    <location>
        <begin position="9"/>
        <end position="218"/>
    </location>
</feature>
<evidence type="ECO:0000256" key="8">
    <source>
        <dbReference type="ARBA" id="ARBA00022857"/>
    </source>
</evidence>
<comment type="cofactor">
    <cofactor evidence="17">
        <name>Mg(2+)</name>
        <dbReference type="ChEBI" id="CHEBI:18420"/>
    </cofactor>
</comment>
<dbReference type="GO" id="GO:0046872">
    <property type="term" value="F:metal ion binding"/>
    <property type="evidence" value="ECO:0007669"/>
    <property type="project" value="UniProtKB-UniRule"/>
</dbReference>
<evidence type="ECO:0000256" key="7">
    <source>
        <dbReference type="ARBA" id="ARBA00022840"/>
    </source>
</evidence>
<keyword evidence="6 17" id="KW-0547">Nucleotide-binding</keyword>
<evidence type="ECO:0000256" key="14">
    <source>
        <dbReference type="ARBA" id="ARBA00025153"/>
    </source>
</evidence>
<evidence type="ECO:0000256" key="17">
    <source>
        <dbReference type="HAMAP-Rule" id="MF_01965"/>
    </source>
</evidence>
<feature type="binding site" evidence="17">
    <location>
        <position position="441"/>
    </location>
    <ligand>
        <name>(6S)-NADPHX</name>
        <dbReference type="ChEBI" id="CHEBI:64076"/>
    </ligand>
</feature>
<evidence type="ECO:0000256" key="12">
    <source>
        <dbReference type="ARBA" id="ARBA00023239"/>
    </source>
</evidence>
<comment type="subunit">
    <text evidence="17">Homotetramer.</text>
</comment>
<evidence type="ECO:0000313" key="24">
    <source>
        <dbReference type="Proteomes" id="UP000307657"/>
    </source>
</evidence>
<evidence type="ECO:0000256" key="10">
    <source>
        <dbReference type="ARBA" id="ARBA00023027"/>
    </source>
</evidence>
<dbReference type="InterPro" id="IPR030677">
    <property type="entry name" value="Nnr"/>
</dbReference>
<dbReference type="InterPro" id="IPR017953">
    <property type="entry name" value="Carbohydrate_kinase_pred_CS"/>
</dbReference>
<dbReference type="NCBIfam" id="TIGR00196">
    <property type="entry name" value="yjeF_cterm"/>
    <property type="match status" value="1"/>
</dbReference>
<dbReference type="Pfam" id="PF01256">
    <property type="entry name" value="Carb_kinase"/>
    <property type="match status" value="1"/>
</dbReference>
<protein>
    <recommendedName>
        <fullName evidence="19">Bifunctional NAD(P)H-hydrate repair enzyme</fullName>
    </recommendedName>
    <alternativeName>
        <fullName evidence="19">Nicotinamide nucleotide repair protein</fullName>
    </alternativeName>
    <domain>
        <recommendedName>
            <fullName evidence="19">ADP-dependent (S)-NAD(P)H-hydrate dehydratase</fullName>
            <ecNumber evidence="19">4.2.1.136</ecNumber>
        </recommendedName>
        <alternativeName>
            <fullName evidence="19">ADP-dependent NAD(P)HX dehydratase</fullName>
        </alternativeName>
    </domain>
    <domain>
        <recommendedName>
            <fullName evidence="19">NAD(P)H-hydrate epimerase</fullName>
            <ecNumber evidence="19">5.1.99.6</ecNumber>
        </recommendedName>
    </domain>
</protein>
<dbReference type="GO" id="GO:0046496">
    <property type="term" value="P:nicotinamide nucleotide metabolic process"/>
    <property type="evidence" value="ECO:0007669"/>
    <property type="project" value="UniProtKB-UniRule"/>
</dbReference>
<dbReference type="HAMAP" id="MF_01965">
    <property type="entry name" value="NADHX_dehydratase"/>
    <property type="match status" value="1"/>
</dbReference>
<dbReference type="Proteomes" id="UP000307657">
    <property type="component" value="Unassembled WGS sequence"/>
</dbReference>
<evidence type="ECO:0000256" key="9">
    <source>
        <dbReference type="ARBA" id="ARBA00022958"/>
    </source>
</evidence>
<feature type="binding site" evidence="18">
    <location>
        <position position="160"/>
    </location>
    <ligand>
        <name>(6S)-NADPHX</name>
        <dbReference type="ChEBI" id="CHEBI:64076"/>
    </ligand>
</feature>
<evidence type="ECO:0000256" key="20">
    <source>
        <dbReference type="SAM" id="MobiDB-lite"/>
    </source>
</evidence>
<gene>
    <name evidence="18" type="primary">nnrE</name>
    <name evidence="17" type="synonym">nnrD</name>
    <name evidence="23" type="ORF">E5167_11155</name>
</gene>
<comment type="caution">
    <text evidence="17">Lacks conserved residue(s) required for the propagation of feature annotation.</text>
</comment>
<feature type="binding site" evidence="18">
    <location>
        <position position="59"/>
    </location>
    <ligand>
        <name>K(+)</name>
        <dbReference type="ChEBI" id="CHEBI:29103"/>
    </ligand>
</feature>
<dbReference type="GO" id="GO:0110051">
    <property type="term" value="P:metabolite repair"/>
    <property type="evidence" value="ECO:0007669"/>
    <property type="project" value="TreeGrafter"/>
</dbReference>
<feature type="binding site" evidence="17">
    <location>
        <position position="377"/>
    </location>
    <ligand>
        <name>(6S)-NADPHX</name>
        <dbReference type="ChEBI" id="CHEBI:64076"/>
    </ligand>
</feature>
<dbReference type="RefSeq" id="WP_136844090.1">
    <property type="nucleotide sequence ID" value="NZ_SUPL01000006.1"/>
</dbReference>
<feature type="binding site" evidence="17">
    <location>
        <begin position="412"/>
        <end position="416"/>
    </location>
    <ligand>
        <name>AMP</name>
        <dbReference type="ChEBI" id="CHEBI:456215"/>
    </ligand>
</feature>
<dbReference type="CDD" id="cd01171">
    <property type="entry name" value="YXKO-related"/>
    <property type="match status" value="1"/>
</dbReference>
<dbReference type="Pfam" id="PF03853">
    <property type="entry name" value="YjeF_N"/>
    <property type="match status" value="1"/>
</dbReference>
<dbReference type="InterPro" id="IPR029056">
    <property type="entry name" value="Ribokinase-like"/>
</dbReference>
<dbReference type="GO" id="GO:0052856">
    <property type="term" value="F:NAD(P)HX epimerase activity"/>
    <property type="evidence" value="ECO:0007669"/>
    <property type="project" value="UniProtKB-UniRule"/>
</dbReference>
<feature type="region of interest" description="Disordered" evidence="20">
    <location>
        <begin position="504"/>
        <end position="525"/>
    </location>
</feature>
<dbReference type="OrthoDB" id="9806925at2"/>
<keyword evidence="10 17" id="KW-0520">NAD</keyword>
<dbReference type="PROSITE" id="PS01050">
    <property type="entry name" value="YJEF_C_2"/>
    <property type="match status" value="1"/>
</dbReference>
<dbReference type="InterPro" id="IPR000631">
    <property type="entry name" value="CARKD"/>
</dbReference>
<organism evidence="23 24">
    <name type="scientific">Pontimicrobium aquaticum</name>
    <dbReference type="NCBI Taxonomy" id="2565367"/>
    <lineage>
        <taxon>Bacteria</taxon>
        <taxon>Pseudomonadati</taxon>
        <taxon>Bacteroidota</taxon>
        <taxon>Flavobacteriia</taxon>
        <taxon>Flavobacteriales</taxon>
        <taxon>Flavobacteriaceae</taxon>
        <taxon>Pontimicrobium</taxon>
    </lineage>
</organism>
<dbReference type="InterPro" id="IPR036652">
    <property type="entry name" value="YjeF_N_dom_sf"/>
</dbReference>
<keyword evidence="13" id="KW-0511">Multifunctional enzyme</keyword>
<feature type="domain" description="YjeF C-terminal" evidence="21">
    <location>
        <begin position="228"/>
        <end position="500"/>
    </location>
</feature>
<comment type="cofactor">
    <cofactor evidence="18 19">
        <name>K(+)</name>
        <dbReference type="ChEBI" id="CHEBI:29103"/>
    </cofactor>
    <text evidence="18 19">Binds 1 potassium ion per subunit.</text>
</comment>
<keyword evidence="24" id="KW-1185">Reference proteome</keyword>
<evidence type="ECO:0000259" key="21">
    <source>
        <dbReference type="PROSITE" id="PS51383"/>
    </source>
</evidence>
<dbReference type="PANTHER" id="PTHR12592:SF0">
    <property type="entry name" value="ATP-DEPENDENT (S)-NAD(P)H-HYDRATE DEHYDRATASE"/>
    <property type="match status" value="1"/>
</dbReference>
<feature type="binding site" evidence="18">
    <location>
        <position position="127"/>
    </location>
    <ligand>
        <name>K(+)</name>
        <dbReference type="ChEBI" id="CHEBI:29103"/>
    </ligand>
</feature>
<dbReference type="EC" id="5.1.99.6" evidence="19"/>
<evidence type="ECO:0000256" key="16">
    <source>
        <dbReference type="ARBA" id="ARBA00049209"/>
    </source>
</evidence>
<dbReference type="PANTHER" id="PTHR12592">
    <property type="entry name" value="ATP-DEPENDENT (S)-NAD(P)H-HYDRATE DEHYDRATASE FAMILY MEMBER"/>
    <property type="match status" value="1"/>
</dbReference>
<evidence type="ECO:0000256" key="2">
    <source>
        <dbReference type="ARBA" id="ARBA00000909"/>
    </source>
</evidence>
<evidence type="ECO:0000256" key="11">
    <source>
        <dbReference type="ARBA" id="ARBA00023235"/>
    </source>
</evidence>
<evidence type="ECO:0000256" key="3">
    <source>
        <dbReference type="ARBA" id="ARBA00006001"/>
    </source>
</evidence>
<evidence type="ECO:0000313" key="23">
    <source>
        <dbReference type="EMBL" id="TJY33875.1"/>
    </source>
</evidence>
<evidence type="ECO:0000256" key="6">
    <source>
        <dbReference type="ARBA" id="ARBA00022741"/>
    </source>
</evidence>
<evidence type="ECO:0000256" key="19">
    <source>
        <dbReference type="PIRNR" id="PIRNR017184"/>
    </source>
</evidence>
<evidence type="ECO:0000256" key="5">
    <source>
        <dbReference type="ARBA" id="ARBA00022723"/>
    </source>
</evidence>
<comment type="catalytic activity">
    <reaction evidence="2 18 19">
        <text>(6R)-NADPHX = (6S)-NADPHX</text>
        <dbReference type="Rhea" id="RHEA:32227"/>
        <dbReference type="ChEBI" id="CHEBI:64076"/>
        <dbReference type="ChEBI" id="CHEBI:64077"/>
        <dbReference type="EC" id="5.1.99.6"/>
    </reaction>
</comment>
<comment type="catalytic activity">
    <reaction evidence="16 17 19">
        <text>(6S)-NADPHX + ADP = AMP + phosphate + NADPH + H(+)</text>
        <dbReference type="Rhea" id="RHEA:32235"/>
        <dbReference type="ChEBI" id="CHEBI:15378"/>
        <dbReference type="ChEBI" id="CHEBI:43474"/>
        <dbReference type="ChEBI" id="CHEBI:57783"/>
        <dbReference type="ChEBI" id="CHEBI:64076"/>
        <dbReference type="ChEBI" id="CHEBI:456215"/>
        <dbReference type="ChEBI" id="CHEBI:456216"/>
        <dbReference type="EC" id="4.2.1.136"/>
    </reaction>
</comment>
<proteinExistence type="inferred from homology"/>
<evidence type="ECO:0000256" key="13">
    <source>
        <dbReference type="ARBA" id="ARBA00023268"/>
    </source>
</evidence>
<keyword evidence="11 18" id="KW-0413">Isomerase</keyword>
<dbReference type="PROSITE" id="PS51385">
    <property type="entry name" value="YJEF_N"/>
    <property type="match status" value="1"/>
</dbReference>
<evidence type="ECO:0000256" key="1">
    <source>
        <dbReference type="ARBA" id="ARBA00000013"/>
    </source>
</evidence>
<sequence length="525" mass="58283">MKIFAKEQIYHGDTLTTQRQNISSTDLMERAGTQIFNWLHMRMQGAQVPIHVFCGIGNNGGDGLVIARHLITHGYNVFTYVVNCSDKRSKDFLKNYDRIKNVTKDWPTLLSCKEDFPQIHHDDIIIDAVFGIGLNRAADDWVKALFQHFKNSKAFTLSVDMPSGLYADKVPEDENGVVWANHTISFASPKLVFFLPDTAKYTQQWEVIDIGLDPEFLMTTETEAELIGKYEVLPMYQPREKFAHKGTYGHGLMIGGSYGKIGSVVLSTRAALVSGAGLVTSYIPHCGYNILQTVLPEAMVLTDANEQLITNINFDIDPTVIGFGIGVGTDKKTVSAFEAFLKENKTPLVIDADGINILASKKTLLKLLPEETVLTPHPKELERLIGTWKDDFDKLKKVKAFVKKYNTVLVIKGANTITVFEDKLFVNTTGNPGLATAGSGDVLTGIITGLISQGYDAVIAAIFGVYLHGRSADIALEDFGYQSLIASHVIDYLGEAYIDLFKKPEQPQEQKENEEQQGPNEEMYI</sequence>
<feature type="binding site" evidence="18">
    <location>
        <begin position="131"/>
        <end position="137"/>
    </location>
    <ligand>
        <name>(6S)-NADPHX</name>
        <dbReference type="ChEBI" id="CHEBI:64076"/>
    </ligand>
</feature>
<comment type="catalytic activity">
    <reaction evidence="15 17 19">
        <text>(6S)-NADHX + ADP = AMP + phosphate + NADH + H(+)</text>
        <dbReference type="Rhea" id="RHEA:32223"/>
        <dbReference type="ChEBI" id="CHEBI:15378"/>
        <dbReference type="ChEBI" id="CHEBI:43474"/>
        <dbReference type="ChEBI" id="CHEBI:57945"/>
        <dbReference type="ChEBI" id="CHEBI:64074"/>
        <dbReference type="ChEBI" id="CHEBI:456215"/>
        <dbReference type="ChEBI" id="CHEBI:456216"/>
        <dbReference type="EC" id="4.2.1.136"/>
    </reaction>
</comment>
<feature type="binding site" evidence="17">
    <location>
        <position position="324"/>
    </location>
    <ligand>
        <name>(6S)-NADPHX</name>
        <dbReference type="ChEBI" id="CHEBI:64076"/>
    </ligand>
</feature>
<comment type="function">
    <text evidence="14 19">Bifunctional enzyme that catalyzes the epimerization of the S- and R-forms of NAD(P)HX and the dehydration of the S-form of NAD(P)HX at the expense of ADP, which is converted to AMP. This allows the repair of both epimers of NAD(P)HX, a damaged form of NAD(P)H that is a result of enzymatic or heat-dependent hydration.</text>
</comment>
<dbReference type="GO" id="GO:0005524">
    <property type="term" value="F:ATP binding"/>
    <property type="evidence" value="ECO:0007669"/>
    <property type="project" value="UniProtKB-UniRule"/>
</dbReference>
<evidence type="ECO:0000256" key="4">
    <source>
        <dbReference type="ARBA" id="ARBA00009524"/>
    </source>
</evidence>
<accession>A0A4U0EQA0</accession>
<evidence type="ECO:0000259" key="22">
    <source>
        <dbReference type="PROSITE" id="PS51385"/>
    </source>
</evidence>
<comment type="caution">
    <text evidence="23">The sequence shown here is derived from an EMBL/GenBank/DDBJ whole genome shotgun (WGS) entry which is preliminary data.</text>
</comment>
<dbReference type="Gene3D" id="3.40.50.10260">
    <property type="entry name" value="YjeF N-terminal domain"/>
    <property type="match status" value="1"/>
</dbReference>
<feature type="binding site" evidence="17">
    <location>
        <position position="440"/>
    </location>
    <ligand>
        <name>AMP</name>
        <dbReference type="ChEBI" id="CHEBI:456215"/>
    </ligand>
</feature>
<dbReference type="AlphaFoldDB" id="A0A4U0EQA0"/>
<dbReference type="SUPFAM" id="SSF64153">
    <property type="entry name" value="YjeF N-terminal domain-like"/>
    <property type="match status" value="1"/>
</dbReference>
<evidence type="ECO:0000256" key="15">
    <source>
        <dbReference type="ARBA" id="ARBA00048238"/>
    </source>
</evidence>
<dbReference type="InterPro" id="IPR004443">
    <property type="entry name" value="YjeF_N_dom"/>
</dbReference>
<feature type="binding site" evidence="18">
    <location>
        <position position="163"/>
    </location>
    <ligand>
        <name>K(+)</name>
        <dbReference type="ChEBI" id="CHEBI:29103"/>
    </ligand>
</feature>
<feature type="compositionally biased region" description="Low complexity" evidence="20">
    <location>
        <begin position="516"/>
        <end position="525"/>
    </location>
</feature>
<comment type="function">
    <text evidence="17">Catalyzes the dehydration of the S-form of NAD(P)HX at the expense of ADP, which is converted to AMP. Together with NAD(P)HX epimerase, which catalyzes the epimerization of the S- and R-forms, the enzyme allows the repair of both epimers of NAD(P)HX, a damaged form of NAD(P)H that is a result of enzymatic or heat-dependent hydration.</text>
</comment>
<comment type="similarity">
    <text evidence="4 19">In the C-terminal section; belongs to the NnrD/CARKD family.</text>
</comment>
<comment type="similarity">
    <text evidence="3 19">In the N-terminal section; belongs to the NnrE/AIBP family.</text>
</comment>
<comment type="function">
    <text evidence="18">Catalyzes the epimerization of the S- and R-forms of NAD(P)HX, a damaged form of NAD(P)H that is a result of enzymatic or heat-dependent hydration. This is a prerequisite for the S-specific NAD(P)H-hydrate dehydratase to allow the repair of both epimers of NAD(P)HX.</text>
</comment>
<feature type="binding site" evidence="18">
    <location>
        <begin position="58"/>
        <end position="62"/>
    </location>
    <ligand>
        <name>(6S)-NADPHX</name>
        <dbReference type="ChEBI" id="CHEBI:64076"/>
    </ligand>
</feature>
<feature type="compositionally biased region" description="Basic and acidic residues" evidence="20">
    <location>
        <begin position="504"/>
        <end position="514"/>
    </location>
</feature>
<keyword evidence="7 17" id="KW-0067">ATP-binding</keyword>
<keyword evidence="12 17" id="KW-0456">Lyase</keyword>
<dbReference type="HAMAP" id="MF_01966">
    <property type="entry name" value="NADHX_epimerase"/>
    <property type="match status" value="1"/>
</dbReference>
<evidence type="ECO:0000256" key="18">
    <source>
        <dbReference type="HAMAP-Rule" id="MF_01966"/>
    </source>
</evidence>